<accession>A0A6C0DVV0</accession>
<organism evidence="2">
    <name type="scientific">viral metagenome</name>
    <dbReference type="NCBI Taxonomy" id="1070528"/>
    <lineage>
        <taxon>unclassified sequences</taxon>
        <taxon>metagenomes</taxon>
        <taxon>organismal metagenomes</taxon>
    </lineage>
</organism>
<keyword evidence="1" id="KW-0812">Transmembrane</keyword>
<evidence type="ECO:0000256" key="1">
    <source>
        <dbReference type="SAM" id="Phobius"/>
    </source>
</evidence>
<name>A0A6C0DVV0_9ZZZZ</name>
<proteinExistence type="predicted"/>
<feature type="transmembrane region" description="Helical" evidence="1">
    <location>
        <begin position="24"/>
        <end position="45"/>
    </location>
</feature>
<sequence length="81" mass="9475">MNLCKYKDIFGEPGKGVHKTRIPILNIAFIDTLFTFIGAWFIYKYFKFKSYWNVLGVLFIIGIIVHRLFCVETRLNKALGL</sequence>
<evidence type="ECO:0000313" key="2">
    <source>
        <dbReference type="EMBL" id="QHT20608.1"/>
    </source>
</evidence>
<dbReference type="EMBL" id="MN739679">
    <property type="protein sequence ID" value="QHT20608.1"/>
    <property type="molecule type" value="Genomic_DNA"/>
</dbReference>
<keyword evidence="1" id="KW-0472">Membrane</keyword>
<feature type="transmembrane region" description="Helical" evidence="1">
    <location>
        <begin position="51"/>
        <end position="69"/>
    </location>
</feature>
<reference evidence="2" key="1">
    <citation type="journal article" date="2020" name="Nature">
        <title>Giant virus diversity and host interactions through global metagenomics.</title>
        <authorList>
            <person name="Schulz F."/>
            <person name="Roux S."/>
            <person name="Paez-Espino D."/>
            <person name="Jungbluth S."/>
            <person name="Walsh D.A."/>
            <person name="Denef V.J."/>
            <person name="McMahon K.D."/>
            <person name="Konstantinidis K.T."/>
            <person name="Eloe-Fadrosh E.A."/>
            <person name="Kyrpides N.C."/>
            <person name="Woyke T."/>
        </authorList>
    </citation>
    <scope>NUCLEOTIDE SEQUENCE</scope>
    <source>
        <strain evidence="2">GVMAG-M-3300023174-68</strain>
    </source>
</reference>
<keyword evidence="1" id="KW-1133">Transmembrane helix</keyword>
<dbReference type="AlphaFoldDB" id="A0A6C0DVV0"/>
<protein>
    <submittedName>
        <fullName evidence="2">Uncharacterized protein</fullName>
    </submittedName>
</protein>